<keyword evidence="1" id="KW-0805">Transcription regulation</keyword>
<dbReference type="PANTHER" id="PTHR43537">
    <property type="entry name" value="TRANSCRIPTIONAL REGULATOR, GNTR FAMILY"/>
    <property type="match status" value="1"/>
</dbReference>
<keyword evidence="3" id="KW-0804">Transcription</keyword>
<reference evidence="5 6" key="2">
    <citation type="submission" date="2020-03" db="EMBL/GenBank/DDBJ databases">
        <title>Devosia chinhatensis sp. nov., isolated from a hexachlorocyclohexane (HCH) dump site in India.</title>
        <authorList>
            <person name="Kumar M."/>
            <person name="Lal R."/>
        </authorList>
    </citation>
    <scope>NUCLEOTIDE SEQUENCE [LARGE SCALE GENOMIC DNA]</scope>
    <source>
        <strain evidence="5 6">H239</strain>
    </source>
</reference>
<dbReference type="SMART" id="SM00345">
    <property type="entry name" value="HTH_GNTR"/>
    <property type="match status" value="1"/>
</dbReference>
<dbReference type="RefSeq" id="WP_164535067.1">
    <property type="nucleotide sequence ID" value="NZ_JAALFG010000003.1"/>
</dbReference>
<name>A0A6M1SQ94_9HYPH</name>
<dbReference type="PANTHER" id="PTHR43537:SF24">
    <property type="entry name" value="GLUCONATE OPERON TRANSCRIPTIONAL REPRESSOR"/>
    <property type="match status" value="1"/>
</dbReference>
<dbReference type="GO" id="GO:0003677">
    <property type="term" value="F:DNA binding"/>
    <property type="evidence" value="ECO:0007669"/>
    <property type="project" value="UniProtKB-KW"/>
</dbReference>
<comment type="caution">
    <text evidence="5">The sequence shown here is derived from an EMBL/GenBank/DDBJ whole genome shotgun (WGS) entry which is preliminary data.</text>
</comment>
<evidence type="ECO:0000313" key="5">
    <source>
        <dbReference type="EMBL" id="NGP18824.1"/>
    </source>
</evidence>
<evidence type="ECO:0000256" key="2">
    <source>
        <dbReference type="ARBA" id="ARBA00023125"/>
    </source>
</evidence>
<dbReference type="SMART" id="SM00895">
    <property type="entry name" value="FCD"/>
    <property type="match status" value="1"/>
</dbReference>
<dbReference type="Gene3D" id="1.10.10.10">
    <property type="entry name" value="Winged helix-like DNA-binding domain superfamily/Winged helix DNA-binding domain"/>
    <property type="match status" value="1"/>
</dbReference>
<dbReference type="InterPro" id="IPR011711">
    <property type="entry name" value="GntR_C"/>
</dbReference>
<evidence type="ECO:0000256" key="1">
    <source>
        <dbReference type="ARBA" id="ARBA00023015"/>
    </source>
</evidence>
<reference evidence="5 6" key="1">
    <citation type="submission" date="2020-02" db="EMBL/GenBank/DDBJ databases">
        <authorList>
            <person name="Khan S.A."/>
            <person name="Jeon C.O."/>
            <person name="Chun B.H."/>
        </authorList>
    </citation>
    <scope>NUCLEOTIDE SEQUENCE [LARGE SCALE GENOMIC DNA]</scope>
    <source>
        <strain evidence="5 6">H239</strain>
    </source>
</reference>
<dbReference type="GO" id="GO:0003700">
    <property type="term" value="F:DNA-binding transcription factor activity"/>
    <property type="evidence" value="ECO:0007669"/>
    <property type="project" value="InterPro"/>
</dbReference>
<dbReference type="InterPro" id="IPR000524">
    <property type="entry name" value="Tscrpt_reg_HTH_GntR"/>
</dbReference>
<feature type="domain" description="HTH gntR-type" evidence="4">
    <location>
        <begin position="9"/>
        <end position="76"/>
    </location>
</feature>
<gene>
    <name evidence="5" type="ORF">G5575_15205</name>
</gene>
<dbReference type="AlphaFoldDB" id="A0A6M1SQ94"/>
<evidence type="ECO:0000256" key="3">
    <source>
        <dbReference type="ARBA" id="ARBA00023163"/>
    </source>
</evidence>
<organism evidence="5 6">
    <name type="scientific">Devosia aurantiaca</name>
    <dbReference type="NCBI Taxonomy" id="2714858"/>
    <lineage>
        <taxon>Bacteria</taxon>
        <taxon>Pseudomonadati</taxon>
        <taxon>Pseudomonadota</taxon>
        <taxon>Alphaproteobacteria</taxon>
        <taxon>Hyphomicrobiales</taxon>
        <taxon>Devosiaceae</taxon>
        <taxon>Devosia</taxon>
    </lineage>
</organism>
<dbReference type="EMBL" id="JAALFG010000003">
    <property type="protein sequence ID" value="NGP18824.1"/>
    <property type="molecule type" value="Genomic_DNA"/>
</dbReference>
<keyword evidence="6" id="KW-1185">Reference proteome</keyword>
<dbReference type="PROSITE" id="PS50949">
    <property type="entry name" value="HTH_GNTR"/>
    <property type="match status" value="1"/>
</dbReference>
<evidence type="ECO:0000259" key="4">
    <source>
        <dbReference type="PROSITE" id="PS50949"/>
    </source>
</evidence>
<sequence length="226" mass="25163">MDLSSKIKTSLTDQAYQQLRQRIITGQLPPGSEMSELELADDLAMSKTPVREALGRLGVERLVEAFPRRGYRVTTVTVKDMNDLFAVRAMLEGTAGALASVNLTEKELEQLDALADASYVRGENVSTQSFVRANEDFHTAIARATRNPRLLSLVVSHLEECGRFFYMGAQVRDVNPETTNDHHRIVQVLRQRDPEAARAAMVEHNENTRQGLLHALLDTAQSGISF</sequence>
<dbReference type="SUPFAM" id="SSF46785">
    <property type="entry name" value="Winged helix' DNA-binding domain"/>
    <property type="match status" value="1"/>
</dbReference>
<evidence type="ECO:0000313" key="6">
    <source>
        <dbReference type="Proteomes" id="UP000474802"/>
    </source>
</evidence>
<dbReference type="Gene3D" id="1.20.120.530">
    <property type="entry name" value="GntR ligand-binding domain-like"/>
    <property type="match status" value="1"/>
</dbReference>
<dbReference type="InterPro" id="IPR036390">
    <property type="entry name" value="WH_DNA-bd_sf"/>
</dbReference>
<dbReference type="InterPro" id="IPR008920">
    <property type="entry name" value="TF_FadR/GntR_C"/>
</dbReference>
<dbReference type="CDD" id="cd07377">
    <property type="entry name" value="WHTH_GntR"/>
    <property type="match status" value="1"/>
</dbReference>
<dbReference type="Proteomes" id="UP000474802">
    <property type="component" value="Unassembled WGS sequence"/>
</dbReference>
<accession>A0A6M1SQ94</accession>
<dbReference type="Pfam" id="PF00392">
    <property type="entry name" value="GntR"/>
    <property type="match status" value="1"/>
</dbReference>
<keyword evidence="2" id="KW-0238">DNA-binding</keyword>
<dbReference type="SUPFAM" id="SSF48008">
    <property type="entry name" value="GntR ligand-binding domain-like"/>
    <property type="match status" value="1"/>
</dbReference>
<proteinExistence type="predicted"/>
<dbReference type="InterPro" id="IPR036388">
    <property type="entry name" value="WH-like_DNA-bd_sf"/>
</dbReference>
<dbReference type="Pfam" id="PF07729">
    <property type="entry name" value="FCD"/>
    <property type="match status" value="1"/>
</dbReference>
<protein>
    <submittedName>
        <fullName evidence="5">GntR family transcriptional regulator</fullName>
    </submittedName>
</protein>